<feature type="domain" description="Histidine kinase" evidence="12">
    <location>
        <begin position="449"/>
        <end position="637"/>
    </location>
</feature>
<dbReference type="InterPro" id="IPR050482">
    <property type="entry name" value="Sensor_HK_TwoCompSys"/>
</dbReference>
<dbReference type="CDD" id="cd16917">
    <property type="entry name" value="HATPase_UhpB-NarQ-NarX-like"/>
    <property type="match status" value="1"/>
</dbReference>
<dbReference type="OrthoDB" id="9778366at2"/>
<dbReference type="PROSITE" id="PS50109">
    <property type="entry name" value="HIS_KIN"/>
    <property type="match status" value="1"/>
</dbReference>
<evidence type="ECO:0000313" key="14">
    <source>
        <dbReference type="Proteomes" id="UP000310017"/>
    </source>
</evidence>
<feature type="transmembrane region" description="Helical" evidence="11">
    <location>
        <begin position="383"/>
        <end position="403"/>
    </location>
</feature>
<dbReference type="AlphaFoldDB" id="A0A5B7SUQ5"/>
<keyword evidence="4" id="KW-0808">Transferase</keyword>
<keyword evidence="9" id="KW-0802">TPR repeat</keyword>
<dbReference type="InterPro" id="IPR036890">
    <property type="entry name" value="HATPase_C_sf"/>
</dbReference>
<dbReference type="Pfam" id="PF13181">
    <property type="entry name" value="TPR_8"/>
    <property type="match status" value="1"/>
</dbReference>
<proteinExistence type="predicted"/>
<keyword evidence="11" id="KW-0812">Transmembrane</keyword>
<evidence type="ECO:0000256" key="8">
    <source>
        <dbReference type="ARBA" id="ARBA00023012"/>
    </source>
</evidence>
<comment type="catalytic activity">
    <reaction evidence="1">
        <text>ATP + protein L-histidine = ADP + protein N-phospho-L-histidine.</text>
        <dbReference type="EC" id="2.7.13.3"/>
    </reaction>
</comment>
<keyword evidence="8" id="KW-0902">Two-component regulatory system</keyword>
<evidence type="ECO:0000256" key="10">
    <source>
        <dbReference type="SAM" id="Coils"/>
    </source>
</evidence>
<dbReference type="InterPro" id="IPR011990">
    <property type="entry name" value="TPR-like_helical_dom_sf"/>
</dbReference>
<organism evidence="13 14">
    <name type="scientific">Aggregatimonas sangjinii</name>
    <dbReference type="NCBI Taxonomy" id="2583587"/>
    <lineage>
        <taxon>Bacteria</taxon>
        <taxon>Pseudomonadati</taxon>
        <taxon>Bacteroidota</taxon>
        <taxon>Flavobacteriia</taxon>
        <taxon>Flavobacteriales</taxon>
        <taxon>Flavobacteriaceae</taxon>
        <taxon>Aggregatimonas</taxon>
    </lineage>
</organism>
<evidence type="ECO:0000256" key="6">
    <source>
        <dbReference type="ARBA" id="ARBA00022777"/>
    </source>
</evidence>
<dbReference type="PANTHER" id="PTHR24421">
    <property type="entry name" value="NITRATE/NITRITE SENSOR PROTEIN NARX-RELATED"/>
    <property type="match status" value="1"/>
</dbReference>
<dbReference type="Pfam" id="PF07730">
    <property type="entry name" value="HisKA_3"/>
    <property type="match status" value="1"/>
</dbReference>
<dbReference type="PROSITE" id="PS50005">
    <property type="entry name" value="TPR"/>
    <property type="match status" value="1"/>
</dbReference>
<dbReference type="GO" id="GO:0046983">
    <property type="term" value="F:protein dimerization activity"/>
    <property type="evidence" value="ECO:0007669"/>
    <property type="project" value="InterPro"/>
</dbReference>
<evidence type="ECO:0000256" key="7">
    <source>
        <dbReference type="ARBA" id="ARBA00022840"/>
    </source>
</evidence>
<dbReference type="EMBL" id="CP040710">
    <property type="protein sequence ID" value="QCX02257.1"/>
    <property type="molecule type" value="Genomic_DNA"/>
</dbReference>
<dbReference type="EC" id="2.7.13.3" evidence="2"/>
<dbReference type="SMART" id="SM00387">
    <property type="entry name" value="HATPase_c"/>
    <property type="match status" value="1"/>
</dbReference>
<feature type="coiled-coil region" evidence="10">
    <location>
        <begin position="337"/>
        <end position="364"/>
    </location>
</feature>
<keyword evidence="6 13" id="KW-0418">Kinase</keyword>
<dbReference type="GO" id="GO:0000155">
    <property type="term" value="F:phosphorelay sensor kinase activity"/>
    <property type="evidence" value="ECO:0007669"/>
    <property type="project" value="InterPro"/>
</dbReference>
<keyword evidence="5" id="KW-0547">Nucleotide-binding</keyword>
<dbReference type="InterPro" id="IPR011712">
    <property type="entry name" value="Sig_transdc_His_kin_sub3_dim/P"/>
</dbReference>
<dbReference type="Gene3D" id="1.25.40.10">
    <property type="entry name" value="Tetratricopeptide repeat domain"/>
    <property type="match status" value="1"/>
</dbReference>
<name>A0A5B7SUQ5_9FLAO</name>
<evidence type="ECO:0000256" key="4">
    <source>
        <dbReference type="ARBA" id="ARBA00022679"/>
    </source>
</evidence>
<keyword evidence="10" id="KW-0175">Coiled coil</keyword>
<reference evidence="13 14" key="1">
    <citation type="submission" date="2019-05" db="EMBL/GenBank/DDBJ databases">
        <title>Genome sequencing of F202Z8.</title>
        <authorList>
            <person name="Kwon Y.M."/>
        </authorList>
    </citation>
    <scope>NUCLEOTIDE SEQUENCE [LARGE SCALE GENOMIC DNA]</scope>
    <source>
        <strain evidence="13 14">F202Z8</strain>
    </source>
</reference>
<evidence type="ECO:0000256" key="2">
    <source>
        <dbReference type="ARBA" id="ARBA00012438"/>
    </source>
</evidence>
<gene>
    <name evidence="13" type="ORF">FGM00_02655</name>
</gene>
<evidence type="ECO:0000256" key="1">
    <source>
        <dbReference type="ARBA" id="ARBA00000085"/>
    </source>
</evidence>
<keyword evidence="14" id="KW-1185">Reference proteome</keyword>
<keyword evidence="11" id="KW-1133">Transmembrane helix</keyword>
<evidence type="ECO:0000256" key="5">
    <source>
        <dbReference type="ARBA" id="ARBA00022741"/>
    </source>
</evidence>
<dbReference type="PANTHER" id="PTHR24421:SF10">
    <property type="entry name" value="NITRATE_NITRITE SENSOR PROTEIN NARQ"/>
    <property type="match status" value="1"/>
</dbReference>
<dbReference type="InterPro" id="IPR003594">
    <property type="entry name" value="HATPase_dom"/>
</dbReference>
<dbReference type="InterPro" id="IPR019734">
    <property type="entry name" value="TPR_rpt"/>
</dbReference>
<dbReference type="SUPFAM" id="SSF48452">
    <property type="entry name" value="TPR-like"/>
    <property type="match status" value="2"/>
</dbReference>
<keyword evidence="11" id="KW-0472">Membrane</keyword>
<dbReference type="Gene3D" id="1.20.5.1930">
    <property type="match status" value="1"/>
</dbReference>
<sequence length="640" mass="72474">MLFICFAVPCTIAQEIEDDPIIPEEQVITFSTIRIEKQESLEPYYEALKTATFGTQRFSIFEQLAEHHSKTGNTDSILHYATLYEKEIGNWDKPEDDKNRNYAKAHYFMGVGSSFNGIFDKAIEWHIKGIQAANTVGAKEYEYRNKIGLARANLKKINSDKAIAISEEALAEFALEFKPITNEALIILGDAHLQKKNYGQAETYYEEAKEMAQSQQDLETELAIRLKQGQLAEGLNDIDKAMADYETIRNLALKEGFTAIYFEGTLLLGKLYFKEGYYEQANIALSFAYINAIDRENLEFQRDALSVQARCYAKMNDYENGYAVITQLLNVIGEINSKQQQTIIKELEVQYETVEKEQEITSLEEAKIVREAELSRQKTIKNAFLIGFFIILIPIMALLYTYYQKIQAQSELSKKQEEINAQKVAALKQEQELNLIKASIEGQDEERKRIAQELHDSIGGNLAGIKLQLASMDDNSTALSNIGSQLDETYQLVRDISHTLIPKKFKQNAFTKLVAEYVKSISGTGELTIGFHPYPEKLVNQIDENIQMELFKVIQELMTNTLKHADATNVEIHLNVIGEELSLLFEDNGKGFDVEKTSKGIGSDNIQHRVAQLNGQLSIDSQLERGTVVAIEIPIKPFQA</sequence>
<dbReference type="KEGG" id="asag:FGM00_02655"/>
<dbReference type="SMART" id="SM00028">
    <property type="entry name" value="TPR"/>
    <property type="match status" value="4"/>
</dbReference>
<dbReference type="GO" id="GO:0016020">
    <property type="term" value="C:membrane"/>
    <property type="evidence" value="ECO:0007669"/>
    <property type="project" value="InterPro"/>
</dbReference>
<evidence type="ECO:0000256" key="3">
    <source>
        <dbReference type="ARBA" id="ARBA00022553"/>
    </source>
</evidence>
<evidence type="ECO:0000313" key="13">
    <source>
        <dbReference type="EMBL" id="QCX02257.1"/>
    </source>
</evidence>
<dbReference type="InterPro" id="IPR005467">
    <property type="entry name" value="His_kinase_dom"/>
</dbReference>
<evidence type="ECO:0000256" key="9">
    <source>
        <dbReference type="PROSITE-ProRule" id="PRU00339"/>
    </source>
</evidence>
<dbReference type="SUPFAM" id="SSF55874">
    <property type="entry name" value="ATPase domain of HSP90 chaperone/DNA topoisomerase II/histidine kinase"/>
    <property type="match status" value="1"/>
</dbReference>
<dbReference type="Proteomes" id="UP000310017">
    <property type="component" value="Chromosome"/>
</dbReference>
<dbReference type="Gene3D" id="3.30.565.10">
    <property type="entry name" value="Histidine kinase-like ATPase, C-terminal domain"/>
    <property type="match status" value="1"/>
</dbReference>
<keyword evidence="7" id="KW-0067">ATP-binding</keyword>
<evidence type="ECO:0000259" key="12">
    <source>
        <dbReference type="PROSITE" id="PS50109"/>
    </source>
</evidence>
<protein>
    <recommendedName>
        <fullName evidence="2">histidine kinase</fullName>
        <ecNumber evidence="2">2.7.13.3</ecNumber>
    </recommendedName>
</protein>
<dbReference type="Pfam" id="PF02518">
    <property type="entry name" value="HATPase_c"/>
    <property type="match status" value="1"/>
</dbReference>
<keyword evidence="3" id="KW-0597">Phosphoprotein</keyword>
<accession>A0A5B7SUQ5</accession>
<dbReference type="GO" id="GO:0005524">
    <property type="term" value="F:ATP binding"/>
    <property type="evidence" value="ECO:0007669"/>
    <property type="project" value="UniProtKB-KW"/>
</dbReference>
<feature type="repeat" description="TPR" evidence="9">
    <location>
        <begin position="182"/>
        <end position="215"/>
    </location>
</feature>
<evidence type="ECO:0000256" key="11">
    <source>
        <dbReference type="SAM" id="Phobius"/>
    </source>
</evidence>